<protein>
    <submittedName>
        <fullName evidence="2">Uncharacterized protein</fullName>
    </submittedName>
</protein>
<dbReference type="EMBL" id="CYYU01000007">
    <property type="protein sequence ID" value="CUN73941.1"/>
    <property type="molecule type" value="Genomic_DNA"/>
</dbReference>
<evidence type="ECO:0000313" key="3">
    <source>
        <dbReference type="Proteomes" id="UP000095546"/>
    </source>
</evidence>
<dbReference type="STRING" id="187979.ERS852385_01236"/>
<dbReference type="Proteomes" id="UP000095546">
    <property type="component" value="Unassembled WGS sequence"/>
</dbReference>
<keyword evidence="1" id="KW-0472">Membrane</keyword>
<evidence type="ECO:0000256" key="1">
    <source>
        <dbReference type="SAM" id="Phobius"/>
    </source>
</evidence>
<evidence type="ECO:0000313" key="2">
    <source>
        <dbReference type="EMBL" id="CUN73941.1"/>
    </source>
</evidence>
<reference evidence="2 3" key="1">
    <citation type="submission" date="2015-09" db="EMBL/GenBank/DDBJ databases">
        <authorList>
            <consortium name="Pathogen Informatics"/>
        </authorList>
    </citation>
    <scope>NUCLEOTIDE SEQUENCE [LARGE SCALE GENOMIC DNA]</scope>
    <source>
        <strain evidence="2 3">2789STDY5608828</strain>
    </source>
</reference>
<dbReference type="AlphaFoldDB" id="A0A173ZCD5"/>
<keyword evidence="1" id="KW-1133">Transmembrane helix</keyword>
<dbReference type="RefSeq" id="WP_172674683.1">
    <property type="nucleotide sequence ID" value="NZ_CABIWZ010000007.1"/>
</dbReference>
<sequence>MILGYLRTMRQYLATPKGAFDARDYLKAAGLMLLSMAALALVVELFLGE</sequence>
<keyword evidence="3" id="KW-1185">Reference proteome</keyword>
<gene>
    <name evidence="2" type="ORF">ERS852385_01236</name>
</gene>
<name>A0A173ZCD5_9FIRM</name>
<organism evidence="2 3">
    <name type="scientific">Mitsuokella jalaludinii</name>
    <dbReference type="NCBI Taxonomy" id="187979"/>
    <lineage>
        <taxon>Bacteria</taxon>
        <taxon>Bacillati</taxon>
        <taxon>Bacillota</taxon>
        <taxon>Negativicutes</taxon>
        <taxon>Selenomonadales</taxon>
        <taxon>Selenomonadaceae</taxon>
        <taxon>Mitsuokella</taxon>
    </lineage>
</organism>
<keyword evidence="1" id="KW-0812">Transmembrane</keyword>
<proteinExistence type="predicted"/>
<feature type="transmembrane region" description="Helical" evidence="1">
    <location>
        <begin position="25"/>
        <end position="47"/>
    </location>
</feature>
<accession>A0A173ZCD5</accession>